<organism evidence="2 3">
    <name type="scientific">Trichobilharzia regenti</name>
    <name type="common">Nasal bird schistosome</name>
    <dbReference type="NCBI Taxonomy" id="157069"/>
    <lineage>
        <taxon>Eukaryota</taxon>
        <taxon>Metazoa</taxon>
        <taxon>Spiralia</taxon>
        <taxon>Lophotrochozoa</taxon>
        <taxon>Platyhelminthes</taxon>
        <taxon>Trematoda</taxon>
        <taxon>Digenea</taxon>
        <taxon>Strigeidida</taxon>
        <taxon>Schistosomatoidea</taxon>
        <taxon>Schistosomatidae</taxon>
        <taxon>Trichobilharzia</taxon>
    </lineage>
</organism>
<dbReference type="Proteomes" id="UP000050795">
    <property type="component" value="Unassembled WGS sequence"/>
</dbReference>
<evidence type="ECO:0000256" key="1">
    <source>
        <dbReference type="SAM" id="MobiDB-lite"/>
    </source>
</evidence>
<proteinExistence type="predicted"/>
<reference evidence="3" key="2">
    <citation type="submission" date="2023-11" db="UniProtKB">
        <authorList>
            <consortium name="WormBaseParasite"/>
        </authorList>
    </citation>
    <scope>IDENTIFICATION</scope>
</reference>
<feature type="compositionally biased region" description="Low complexity" evidence="1">
    <location>
        <begin position="20"/>
        <end position="32"/>
    </location>
</feature>
<name>A0AA85K6X8_TRIRE</name>
<sequence>MSFKIPRVGPHRRLIEGNSDDSQSRPSSQDRSFGSQSTVQMLLPKDEFEESSSQSLSQDSSYYWGSLRSIWRQMDREDTITNPNSSSEKENHHIDNLRLNVLLSDVNESIDYLTASLSTLGGAMESSKQKDTIGTAVKLVKQISYEREILSKKQPHLINSLDRVKNLQKSVSERMDRLLSNIESSLADEVASCNSLSTDSFEKLKQSVELYRNSFKKVSPANKSHETKSRQTQSDVKFFKKDEEKKPESSDIWAETNQHISRTPVNSMLTSLNSAVSVHMKFRTPHSSTNRKPNVRTVQRLPYSIQAQIVKKESPDSYNIRTTAKCLQRGSSSCQRKASRYIPSPDETPDSSDCISLSSIIDL</sequence>
<dbReference type="WBParaSite" id="TREG1_58650.1">
    <property type="protein sequence ID" value="TREG1_58650.1"/>
    <property type="gene ID" value="TREG1_58650"/>
</dbReference>
<reference evidence="2" key="1">
    <citation type="submission" date="2022-06" db="EMBL/GenBank/DDBJ databases">
        <authorList>
            <person name="Berger JAMES D."/>
            <person name="Berger JAMES D."/>
        </authorList>
    </citation>
    <scope>NUCLEOTIDE SEQUENCE [LARGE SCALE GENOMIC DNA]</scope>
</reference>
<feature type="region of interest" description="Disordered" evidence="1">
    <location>
        <begin position="1"/>
        <end position="54"/>
    </location>
</feature>
<feature type="region of interest" description="Disordered" evidence="1">
    <location>
        <begin position="217"/>
        <end position="251"/>
    </location>
</feature>
<evidence type="ECO:0000313" key="2">
    <source>
        <dbReference type="Proteomes" id="UP000050795"/>
    </source>
</evidence>
<protein>
    <submittedName>
        <fullName evidence="3">Uncharacterized protein</fullName>
    </submittedName>
</protein>
<evidence type="ECO:0000313" key="3">
    <source>
        <dbReference type="WBParaSite" id="TREG1_58650.1"/>
    </source>
</evidence>
<accession>A0AA85K6X8</accession>
<keyword evidence="2" id="KW-1185">Reference proteome</keyword>
<dbReference type="AlphaFoldDB" id="A0AA85K6X8"/>
<feature type="compositionally biased region" description="Basic and acidic residues" evidence="1">
    <location>
        <begin position="237"/>
        <end position="249"/>
    </location>
</feature>